<dbReference type="InterPro" id="IPR049625">
    <property type="entry name" value="Glyco_transf_61_cat"/>
</dbReference>
<evidence type="ECO:0000256" key="3">
    <source>
        <dbReference type="ARBA" id="ARBA00022679"/>
    </source>
</evidence>
<reference evidence="7" key="1">
    <citation type="submission" date="2019-12" db="EMBL/GenBank/DDBJ databases">
        <authorList>
            <person name="Scholes J."/>
        </authorList>
    </citation>
    <scope>NUCLEOTIDE SEQUENCE</scope>
</reference>
<dbReference type="InterPro" id="IPR007657">
    <property type="entry name" value="Glycosyltransferase_61"/>
</dbReference>
<keyword evidence="5" id="KW-0812">Transmembrane</keyword>
<keyword evidence="2" id="KW-0328">Glycosyltransferase</keyword>
<dbReference type="EMBL" id="CACSLK010016925">
    <property type="protein sequence ID" value="CAA0818404.1"/>
    <property type="molecule type" value="Genomic_DNA"/>
</dbReference>
<evidence type="ECO:0000256" key="5">
    <source>
        <dbReference type="SAM" id="Phobius"/>
    </source>
</evidence>
<dbReference type="GO" id="GO:0016763">
    <property type="term" value="F:pentosyltransferase activity"/>
    <property type="evidence" value="ECO:0007669"/>
    <property type="project" value="UniProtKB-ARBA"/>
</dbReference>
<keyword evidence="4" id="KW-0325">Glycoprotein</keyword>
<evidence type="ECO:0000259" key="6">
    <source>
        <dbReference type="Pfam" id="PF04577"/>
    </source>
</evidence>
<protein>
    <submittedName>
        <fullName evidence="7">Glycosyltransferase family 61 protein</fullName>
    </submittedName>
</protein>
<name>A0A9N7R799_STRHE</name>
<dbReference type="PANTHER" id="PTHR20961">
    <property type="entry name" value="GLYCOSYLTRANSFERASE"/>
    <property type="match status" value="1"/>
</dbReference>
<evidence type="ECO:0000256" key="4">
    <source>
        <dbReference type="ARBA" id="ARBA00023180"/>
    </source>
</evidence>
<evidence type="ECO:0000313" key="7">
    <source>
        <dbReference type="EMBL" id="CAA0818404.1"/>
    </source>
</evidence>
<keyword evidence="8" id="KW-1185">Reference proteome</keyword>
<comment type="caution">
    <text evidence="7">The sequence shown here is derived from an EMBL/GenBank/DDBJ whole genome shotgun (WGS) entry which is preliminary data.</text>
</comment>
<keyword evidence="5" id="KW-0472">Membrane</keyword>
<accession>A0A9N7R799</accession>
<evidence type="ECO:0000313" key="8">
    <source>
        <dbReference type="Proteomes" id="UP001153555"/>
    </source>
</evidence>
<dbReference type="Pfam" id="PF04577">
    <property type="entry name" value="Glyco_transf_61"/>
    <property type="match status" value="1"/>
</dbReference>
<evidence type="ECO:0000256" key="2">
    <source>
        <dbReference type="ARBA" id="ARBA00022676"/>
    </source>
</evidence>
<keyword evidence="3" id="KW-0808">Transferase</keyword>
<feature type="transmembrane region" description="Helical" evidence="5">
    <location>
        <begin position="21"/>
        <end position="38"/>
    </location>
</feature>
<dbReference type="AlphaFoldDB" id="A0A9N7R799"/>
<feature type="domain" description="Glycosyltransferase 61 catalytic" evidence="6">
    <location>
        <begin position="255"/>
        <end position="357"/>
    </location>
</feature>
<gene>
    <name evidence="7" type="ORF">SHERM_01257</name>
</gene>
<dbReference type="Proteomes" id="UP001153555">
    <property type="component" value="Unassembled WGS sequence"/>
</dbReference>
<organism evidence="7 8">
    <name type="scientific">Striga hermonthica</name>
    <name type="common">Purple witchweed</name>
    <name type="synonym">Buchnera hermonthica</name>
    <dbReference type="NCBI Taxonomy" id="68872"/>
    <lineage>
        <taxon>Eukaryota</taxon>
        <taxon>Viridiplantae</taxon>
        <taxon>Streptophyta</taxon>
        <taxon>Embryophyta</taxon>
        <taxon>Tracheophyta</taxon>
        <taxon>Spermatophyta</taxon>
        <taxon>Magnoliopsida</taxon>
        <taxon>eudicotyledons</taxon>
        <taxon>Gunneridae</taxon>
        <taxon>Pentapetalae</taxon>
        <taxon>asterids</taxon>
        <taxon>lamiids</taxon>
        <taxon>Lamiales</taxon>
        <taxon>Orobanchaceae</taxon>
        <taxon>Buchnereae</taxon>
        <taxon>Striga</taxon>
    </lineage>
</organism>
<keyword evidence="5" id="KW-1133">Transmembrane helix</keyword>
<dbReference type="OrthoDB" id="529273at2759"/>
<proteinExistence type="predicted"/>
<evidence type="ECO:0000256" key="1">
    <source>
        <dbReference type="ARBA" id="ARBA00004323"/>
    </source>
</evidence>
<dbReference type="PANTHER" id="PTHR20961:SF5">
    <property type="entry name" value="GLYCOSYLTRANSFERASE-RELATED"/>
    <property type="match status" value="1"/>
</dbReference>
<dbReference type="GO" id="GO:0000139">
    <property type="term" value="C:Golgi membrane"/>
    <property type="evidence" value="ECO:0007669"/>
    <property type="project" value="UniProtKB-SubCell"/>
</dbReference>
<comment type="subcellular location">
    <subcellularLocation>
        <location evidence="1">Golgi apparatus membrane</location>
        <topology evidence="1">Single-pass type II membrane protein</topology>
    </subcellularLocation>
</comment>
<sequence>MAKDCIFFKSFGRFEMKTLNCVALALGFILSLSLFNIFKQPVMDLEASLSLGLKVLIGSDTKQQQKSLTELELDIELPQSIFNLSNSISDVLEMNGDIRVHGKSFTVFVASASENDPTHSWTLKPYARKHDTFLMGYIREWTVVHGPASKLPGCGARCPFPGVVFSTRGYAMNPYHDFSDLLVPLYLTTRPYNGSIVLLVNDLLEPWVAKYELMLKKLSSHKVVNIDDESRVVCFPRVTLGLRAHKELGIDPWKPPHYSMADFRGFVRATWALRARSGRSPRARMLMISRKRSRRMTNELAVARVARRVGFEVDVREIDSGDVAESAKLVNSFDVMVGVHGAGMTNMVFLPEGGVVVEVVPFGLDGLARQYYRAEAEAMGLGYLEYRVGLNESSLKGKYPADSEVYREPGKIQKKGFLGFRAVYMDDQDVEVDCGRFKETLVEAMRMVSKRDV</sequence>